<evidence type="ECO:0000313" key="1">
    <source>
        <dbReference type="EMBL" id="KIP63308.1"/>
    </source>
</evidence>
<dbReference type="GeneID" id="93484291"/>
<dbReference type="AlphaFoldDB" id="A0A0D0HE48"/>
<organism evidence="1 2">
    <name type="scientific">Prevotella pectinovora</name>
    <dbReference type="NCBI Taxonomy" id="1602169"/>
    <lineage>
        <taxon>Bacteria</taxon>
        <taxon>Pseudomonadati</taxon>
        <taxon>Bacteroidota</taxon>
        <taxon>Bacteroidia</taxon>
        <taxon>Bacteroidales</taxon>
        <taxon>Prevotellaceae</taxon>
        <taxon>Prevotella</taxon>
    </lineage>
</organism>
<dbReference type="STRING" id="1602171.ST44_04365"/>
<reference evidence="1 2" key="1">
    <citation type="submission" date="2015-01" db="EMBL/GenBank/DDBJ databases">
        <title>Comparative genomics of non-oral Prevotella species.</title>
        <authorList>
            <person name="Accetto T."/>
            <person name="Nograsek B."/>
            <person name="Avgustin G."/>
        </authorList>
    </citation>
    <scope>NUCLEOTIDE SEQUENCE [LARGE SCALE GENOMIC DNA]</scope>
    <source>
        <strain evidence="1 2">P5-119</strain>
    </source>
</reference>
<protein>
    <submittedName>
        <fullName evidence="1">Transcriptional regulator</fullName>
    </submittedName>
</protein>
<evidence type="ECO:0000313" key="2">
    <source>
        <dbReference type="Proteomes" id="UP000032046"/>
    </source>
</evidence>
<dbReference type="RefSeq" id="WP_042518384.1">
    <property type="nucleotide sequence ID" value="NZ_DBEXRU010000063.1"/>
</dbReference>
<dbReference type="Proteomes" id="UP000032046">
    <property type="component" value="Unassembled WGS sequence"/>
</dbReference>
<comment type="caution">
    <text evidence="1">The sequence shown here is derived from an EMBL/GenBank/DDBJ whole genome shotgun (WGS) entry which is preliminary data.</text>
</comment>
<dbReference type="PROSITE" id="PS52050">
    <property type="entry name" value="WYL"/>
    <property type="match status" value="1"/>
</dbReference>
<sequence>MRHDKLEKELQLLLLLSENRSYSVEQLCRKMETSKRNLYYYIEFFRDAGFKVEKYGNCYSIDRSSPFFGRLIEKISFTEEEAIVISRLLNKVKKKNAIVETLKKKMERFYDLGILAKDSLSDKDSHIISVLHDAIKHENQVVIRGYSSPHSKTRRDRLVEPFMLMDSNREVRCFEPDSGLNKTFKIVRMDDVEALSDNWAFKDRHKQMFTDAFMFSSEETTRVEMRLGQLSHDLMAEEFPRTLHNMTQEENGTWLLSLDVCSYIGIGRFVLGLFDDIEVLGDEGFKRYLKEKLDKFNGILA</sequence>
<accession>A0A0D0HE48</accession>
<proteinExistence type="predicted"/>
<dbReference type="PANTHER" id="PTHR34580:SF1">
    <property type="entry name" value="PROTEIN PAFC"/>
    <property type="match status" value="1"/>
</dbReference>
<keyword evidence="2" id="KW-1185">Reference proteome</keyword>
<dbReference type="EMBL" id="JXQK01000045">
    <property type="protein sequence ID" value="KIP63308.1"/>
    <property type="molecule type" value="Genomic_DNA"/>
</dbReference>
<dbReference type="InterPro" id="IPR051534">
    <property type="entry name" value="CBASS_pafABC_assoc_protein"/>
</dbReference>
<name>A0A0D0HE48_9BACT</name>
<dbReference type="PANTHER" id="PTHR34580">
    <property type="match status" value="1"/>
</dbReference>
<gene>
    <name evidence="1" type="ORF">ST44_04365</name>
</gene>